<accession>D9QLI6</accession>
<dbReference type="STRING" id="633149.Bresu_2573"/>
<dbReference type="EMBL" id="CP002102">
    <property type="protein sequence ID" value="ADL01880.1"/>
    <property type="molecule type" value="Genomic_DNA"/>
</dbReference>
<gene>
    <name evidence="1" type="ordered locus">Bresu_2573</name>
</gene>
<dbReference type="OrthoDB" id="5321503at2"/>
<evidence type="ECO:0000313" key="1">
    <source>
        <dbReference type="EMBL" id="ADL01880.1"/>
    </source>
</evidence>
<organism evidence="1 2">
    <name type="scientific">Brevundimonas subvibrioides (strain ATCC 15264 / DSM 4735 / LMG 14903 / NBRC 16000 / CB 81)</name>
    <name type="common">Caulobacter subvibrioides</name>
    <dbReference type="NCBI Taxonomy" id="633149"/>
    <lineage>
        <taxon>Bacteria</taxon>
        <taxon>Pseudomonadati</taxon>
        <taxon>Pseudomonadota</taxon>
        <taxon>Alphaproteobacteria</taxon>
        <taxon>Caulobacterales</taxon>
        <taxon>Caulobacteraceae</taxon>
        <taxon>Brevundimonas</taxon>
    </lineage>
</organism>
<proteinExistence type="predicted"/>
<dbReference type="HOGENOM" id="CLU_146682_1_0_5"/>
<dbReference type="RefSeq" id="WP_013269981.1">
    <property type="nucleotide sequence ID" value="NC_014375.1"/>
</dbReference>
<dbReference type="Gene3D" id="1.25.40.10">
    <property type="entry name" value="Tetratricopeptide repeat domain"/>
    <property type="match status" value="1"/>
</dbReference>
<dbReference type="KEGG" id="bsb:Bresu_2573"/>
<dbReference type="InterPro" id="IPR006597">
    <property type="entry name" value="Sel1-like"/>
</dbReference>
<reference evidence="2" key="1">
    <citation type="journal article" date="2011" name="J. Bacteriol.">
        <title>Genome sequences of eight morphologically diverse alphaproteobacteria.</title>
        <authorList>
            <consortium name="US DOE Joint Genome Institute"/>
            <person name="Brown P.J."/>
            <person name="Kysela D.T."/>
            <person name="Buechlein A."/>
            <person name="Hemmerich C."/>
            <person name="Brun Y.V."/>
        </authorList>
    </citation>
    <scope>NUCLEOTIDE SEQUENCE [LARGE SCALE GENOMIC DNA]</scope>
    <source>
        <strain evidence="2">ATCC 15264 / DSM 4735 / LMG 14903 / NBRC 16000 / CB 81</strain>
    </source>
</reference>
<dbReference type="SMART" id="SM00671">
    <property type="entry name" value="SEL1"/>
    <property type="match status" value="1"/>
</dbReference>
<dbReference type="AlphaFoldDB" id="D9QLI6"/>
<keyword evidence="2" id="KW-1185">Reference proteome</keyword>
<evidence type="ECO:0000313" key="2">
    <source>
        <dbReference type="Proteomes" id="UP000002696"/>
    </source>
</evidence>
<name>D9QLI6_BRESC</name>
<dbReference type="InParanoid" id="D9QLI6"/>
<protein>
    <submittedName>
        <fullName evidence="1">Sel1 domain protein repeat-containing protein</fullName>
    </submittedName>
</protein>
<dbReference type="eggNOG" id="COG0790">
    <property type="taxonomic scope" value="Bacteria"/>
</dbReference>
<dbReference type="Proteomes" id="UP000002696">
    <property type="component" value="Chromosome"/>
</dbReference>
<sequence>MNAQENAPDLHSTDLGVEVEAPMLPLPTADMDGDALFRLGMMYSAGSGGCPMDRVSAHMIFNLAAMKGSIEARVYRREMSEEMERDEIAEAQRAARRYIDAGVVSLAA</sequence>
<dbReference type="InterPro" id="IPR011990">
    <property type="entry name" value="TPR-like_helical_dom_sf"/>
</dbReference>